<feature type="transmembrane region" description="Helical" evidence="1">
    <location>
        <begin position="99"/>
        <end position="118"/>
    </location>
</feature>
<reference evidence="4" key="1">
    <citation type="submission" date="2015-12" db="EMBL/GenBank/DDBJ databases">
        <authorList>
            <person name="Nair G.R."/>
            <person name="Kaur G."/>
            <person name="Mayilraj S."/>
        </authorList>
    </citation>
    <scope>NUCLEOTIDE SEQUENCE [LARGE SCALE GENOMIC DNA]</scope>
    <source>
        <strain evidence="4">CD08_4</strain>
    </source>
</reference>
<dbReference type="EMBL" id="LQBK01000039">
    <property type="protein sequence ID" value="KUG52614.1"/>
    <property type="molecule type" value="Genomic_DNA"/>
</dbReference>
<feature type="transmembrane region" description="Helical" evidence="1">
    <location>
        <begin position="28"/>
        <end position="46"/>
    </location>
</feature>
<keyword evidence="1" id="KW-0472">Membrane</keyword>
<keyword evidence="1" id="KW-1133">Transmembrane helix</keyword>
<proteinExistence type="predicted"/>
<evidence type="ECO:0000259" key="2">
    <source>
        <dbReference type="Pfam" id="PF07786"/>
    </source>
</evidence>
<organism evidence="3 4">
    <name type="scientific">Kocuria rosea subsp. polaris</name>
    <dbReference type="NCBI Taxonomy" id="136273"/>
    <lineage>
        <taxon>Bacteria</taxon>
        <taxon>Bacillati</taxon>
        <taxon>Actinomycetota</taxon>
        <taxon>Actinomycetes</taxon>
        <taxon>Micrococcales</taxon>
        <taxon>Micrococcaceae</taxon>
        <taxon>Kocuria</taxon>
    </lineage>
</organism>
<feature type="transmembrane region" description="Helical" evidence="1">
    <location>
        <begin position="58"/>
        <end position="78"/>
    </location>
</feature>
<protein>
    <recommendedName>
        <fullName evidence="2">Heparan-alpha-glucosaminide N-acetyltransferase catalytic domain-containing protein</fullName>
    </recommendedName>
</protein>
<dbReference type="STRING" id="136273.GY22_04140"/>
<sequence length="409" mass="42974">MDPAVGSATGAAITAAAPGRRRLVGVDAARGLALIGMIAIHILPSWDPETFEPTAQWTVFAGRSAALFAVLAGVGLAFSTGGRTPHTGRALTADRAGTAVRALLIAGLGLAINHVLPGSTLDEVPAVNILVYYGAFFLLAIPFLRLSAGALFAWAACFALAGPVLVHLLRDVLPAVERYNPDYLDLVRDPGATAARLLLTGTFPALPYLAYLLTGLAIGRLDLARLRVQVALVLGGTLLAAGASLTSWALVDRAGGFEHLVARTPGLDAELVTDVIVWGPEPTLPTTTWWWLAVGGPYTNTPPALLLGLGSAVAALGVFLLLARRSASWLLPLSAMGAMTLTVYSAHLLALAAEVHYDQPLWFVVHVGVAAAFALLWRQAMGQGPLERLVAGLVRGTRRRVLSREHRTD</sequence>
<gene>
    <name evidence="3" type="ORF">AVL61_13290</name>
</gene>
<feature type="transmembrane region" description="Helical" evidence="1">
    <location>
        <begin position="359"/>
        <end position="377"/>
    </location>
</feature>
<dbReference type="AlphaFoldDB" id="A0A0W8I3Y4"/>
<evidence type="ECO:0000313" key="3">
    <source>
        <dbReference type="EMBL" id="KUG52614.1"/>
    </source>
</evidence>
<name>A0A0W8I3Y4_KOCRO</name>
<feature type="domain" description="Heparan-alpha-glucosaminide N-acetyltransferase catalytic" evidence="2">
    <location>
        <begin position="22"/>
        <end position="226"/>
    </location>
</feature>
<feature type="transmembrane region" description="Helical" evidence="1">
    <location>
        <begin position="197"/>
        <end position="218"/>
    </location>
</feature>
<feature type="transmembrane region" description="Helical" evidence="1">
    <location>
        <begin position="230"/>
        <end position="251"/>
    </location>
</feature>
<accession>A0A0W8I3Y4</accession>
<evidence type="ECO:0000313" key="4">
    <source>
        <dbReference type="Proteomes" id="UP000053512"/>
    </source>
</evidence>
<feature type="transmembrane region" description="Helical" evidence="1">
    <location>
        <begin position="151"/>
        <end position="169"/>
    </location>
</feature>
<feature type="transmembrane region" description="Helical" evidence="1">
    <location>
        <begin position="124"/>
        <end position="144"/>
    </location>
</feature>
<evidence type="ECO:0000256" key="1">
    <source>
        <dbReference type="SAM" id="Phobius"/>
    </source>
</evidence>
<comment type="caution">
    <text evidence="3">The sequence shown here is derived from an EMBL/GenBank/DDBJ whole genome shotgun (WGS) entry which is preliminary data.</text>
</comment>
<dbReference type="Proteomes" id="UP000053512">
    <property type="component" value="Unassembled WGS sequence"/>
</dbReference>
<dbReference type="InterPro" id="IPR012429">
    <property type="entry name" value="HGSNAT_cat"/>
</dbReference>
<feature type="transmembrane region" description="Helical" evidence="1">
    <location>
        <begin position="330"/>
        <end position="353"/>
    </location>
</feature>
<keyword evidence="1" id="KW-0812">Transmembrane</keyword>
<dbReference type="Pfam" id="PF07786">
    <property type="entry name" value="HGSNAT_cat"/>
    <property type="match status" value="1"/>
</dbReference>
<feature type="transmembrane region" description="Helical" evidence="1">
    <location>
        <begin position="304"/>
        <end position="323"/>
    </location>
</feature>